<sequence length="136" mass="15108">MHLPAETTGNRREDITGPRRLGGHWRKSAASVMDTSNSVRQWPPITTGGQRRPPANLLPPGILLSALLALFDYSIESSTDRYSLASAPTFLRAVDLGEDSDTTERESIIYAHAMDYSRLIAEDSSMSHFRFPSFLI</sequence>
<name>A0AAD7AK74_9AGAR</name>
<evidence type="ECO:0000256" key="1">
    <source>
        <dbReference type="SAM" id="MobiDB-lite"/>
    </source>
</evidence>
<gene>
    <name evidence="2" type="ORF">DFH08DRAFT_800606</name>
</gene>
<feature type="region of interest" description="Disordered" evidence="1">
    <location>
        <begin position="1"/>
        <end position="54"/>
    </location>
</feature>
<comment type="caution">
    <text evidence="2">The sequence shown here is derived from an EMBL/GenBank/DDBJ whole genome shotgun (WGS) entry which is preliminary data.</text>
</comment>
<accession>A0AAD7AK74</accession>
<reference evidence="2" key="1">
    <citation type="submission" date="2023-03" db="EMBL/GenBank/DDBJ databases">
        <title>Massive genome expansion in bonnet fungi (Mycena s.s.) driven by repeated elements and novel gene families across ecological guilds.</title>
        <authorList>
            <consortium name="Lawrence Berkeley National Laboratory"/>
            <person name="Harder C.B."/>
            <person name="Miyauchi S."/>
            <person name="Viragh M."/>
            <person name="Kuo A."/>
            <person name="Thoen E."/>
            <person name="Andreopoulos B."/>
            <person name="Lu D."/>
            <person name="Skrede I."/>
            <person name="Drula E."/>
            <person name="Henrissat B."/>
            <person name="Morin E."/>
            <person name="Kohler A."/>
            <person name="Barry K."/>
            <person name="LaButti K."/>
            <person name="Morin E."/>
            <person name="Salamov A."/>
            <person name="Lipzen A."/>
            <person name="Mereny Z."/>
            <person name="Hegedus B."/>
            <person name="Baldrian P."/>
            <person name="Stursova M."/>
            <person name="Weitz H."/>
            <person name="Taylor A."/>
            <person name="Grigoriev I.V."/>
            <person name="Nagy L.G."/>
            <person name="Martin F."/>
            <person name="Kauserud H."/>
        </authorList>
    </citation>
    <scope>NUCLEOTIDE SEQUENCE</scope>
    <source>
        <strain evidence="2">CBHHK002</strain>
    </source>
</reference>
<evidence type="ECO:0000313" key="3">
    <source>
        <dbReference type="Proteomes" id="UP001218218"/>
    </source>
</evidence>
<dbReference type="AlphaFoldDB" id="A0AAD7AK74"/>
<keyword evidence="3" id="KW-1185">Reference proteome</keyword>
<dbReference type="EMBL" id="JARIHO010000005">
    <property type="protein sequence ID" value="KAJ7361246.1"/>
    <property type="molecule type" value="Genomic_DNA"/>
</dbReference>
<protein>
    <submittedName>
        <fullName evidence="2">Uncharacterized protein</fullName>
    </submittedName>
</protein>
<evidence type="ECO:0000313" key="2">
    <source>
        <dbReference type="EMBL" id="KAJ7361246.1"/>
    </source>
</evidence>
<organism evidence="2 3">
    <name type="scientific">Mycena albidolilacea</name>
    <dbReference type="NCBI Taxonomy" id="1033008"/>
    <lineage>
        <taxon>Eukaryota</taxon>
        <taxon>Fungi</taxon>
        <taxon>Dikarya</taxon>
        <taxon>Basidiomycota</taxon>
        <taxon>Agaricomycotina</taxon>
        <taxon>Agaricomycetes</taxon>
        <taxon>Agaricomycetidae</taxon>
        <taxon>Agaricales</taxon>
        <taxon>Marasmiineae</taxon>
        <taxon>Mycenaceae</taxon>
        <taxon>Mycena</taxon>
    </lineage>
</organism>
<proteinExistence type="predicted"/>
<dbReference type="Proteomes" id="UP001218218">
    <property type="component" value="Unassembled WGS sequence"/>
</dbReference>